<evidence type="ECO:0000313" key="2">
    <source>
        <dbReference type="Proteomes" id="UP001172386"/>
    </source>
</evidence>
<protein>
    <submittedName>
        <fullName evidence="1">Uncharacterized protein</fullName>
    </submittedName>
</protein>
<reference evidence="1" key="1">
    <citation type="submission" date="2022-10" db="EMBL/GenBank/DDBJ databases">
        <title>Culturing micro-colonial fungi from biological soil crusts in the Mojave desert and describing Neophaeococcomyces mojavensis, and introducing the new genera and species Taxawa tesnikishii.</title>
        <authorList>
            <person name="Kurbessoian T."/>
            <person name="Stajich J.E."/>
        </authorList>
    </citation>
    <scope>NUCLEOTIDE SEQUENCE</scope>
    <source>
        <strain evidence="1">JES_112</strain>
    </source>
</reference>
<proteinExistence type="predicted"/>
<sequence length="505" mass="54338">MTKKKRGHPDIEEILARPWCYYCERDFDDLKILINHQKAKHFKCDRCGRRLNTAGGLNVHMNQVHKENLTAIENALPNRAGLDVEIFGMEGIPEDIVQQHNQRVLTNYHQGEAERRAATGNPASGIASNNAVKKPKFESPSDLKKRLAEHKAAKLAAEQNGEGSSGASTPIVGQAQPAAVQPSTQVASPTYPPYQQSYAPPPSSTTFSAPTTYNQQPALPYQPPGYGTPPTGYAQSPPPQQPPYGQPPQPYQPLYAQPPQPSFQQPPYPTPNAFSPPPYQGQPPFPNQPYQSQVPQNGYSGQVGAPRAYASASPASPFPHQQRTHSPAQNGLPQRSGSGSLPTAPGLPQRPAVSAPPVNAAQFQQMHQGQILVQHNFAAQSQPQPHPIPSSNEYNPAAPYVGMPRSLSNEATAASSIDDLISSASKQADANAAANVPKAATPKPTTPVPPAAKDEPADDKAAKKDKDKAAKATRLVYSDNEISPEEKMAAMPKYAFMPSQKTVQV</sequence>
<comment type="caution">
    <text evidence="1">The sequence shown here is derived from an EMBL/GenBank/DDBJ whole genome shotgun (WGS) entry which is preliminary data.</text>
</comment>
<name>A0ACC3AAJ4_9EURO</name>
<dbReference type="EMBL" id="JAPDRQ010000055">
    <property type="protein sequence ID" value="KAJ9658084.1"/>
    <property type="molecule type" value="Genomic_DNA"/>
</dbReference>
<keyword evidence="2" id="KW-1185">Reference proteome</keyword>
<dbReference type="Proteomes" id="UP001172386">
    <property type="component" value="Unassembled WGS sequence"/>
</dbReference>
<evidence type="ECO:0000313" key="1">
    <source>
        <dbReference type="EMBL" id="KAJ9658084.1"/>
    </source>
</evidence>
<accession>A0ACC3AAJ4</accession>
<organism evidence="1 2">
    <name type="scientific">Neophaeococcomyces mojaviensis</name>
    <dbReference type="NCBI Taxonomy" id="3383035"/>
    <lineage>
        <taxon>Eukaryota</taxon>
        <taxon>Fungi</taxon>
        <taxon>Dikarya</taxon>
        <taxon>Ascomycota</taxon>
        <taxon>Pezizomycotina</taxon>
        <taxon>Eurotiomycetes</taxon>
        <taxon>Chaetothyriomycetidae</taxon>
        <taxon>Chaetothyriales</taxon>
        <taxon>Chaetothyriales incertae sedis</taxon>
        <taxon>Neophaeococcomyces</taxon>
    </lineage>
</organism>
<gene>
    <name evidence="1" type="ORF">H2198_003922</name>
</gene>